<protein>
    <submittedName>
        <fullName evidence="1">Uncharacterized protein</fullName>
    </submittedName>
</protein>
<reference evidence="1 2" key="1">
    <citation type="journal article" date="2014" name="PLoS Genet.">
        <title>Phylogenetically driven sequencing of extremely halophilic archaea reveals strategies for static and dynamic osmo-response.</title>
        <authorList>
            <person name="Becker E.A."/>
            <person name="Seitzer P.M."/>
            <person name="Tritt A."/>
            <person name="Larsen D."/>
            <person name="Krusor M."/>
            <person name="Yao A.I."/>
            <person name="Wu D."/>
            <person name="Madern D."/>
            <person name="Eisen J.A."/>
            <person name="Darling A.E."/>
            <person name="Facciotti M.T."/>
        </authorList>
    </citation>
    <scope>NUCLEOTIDE SEQUENCE [LARGE SCALE GENOMIC DNA]</scope>
    <source>
        <strain evidence="1 2">DSM 12281</strain>
    </source>
</reference>
<organism evidence="1 2">
    <name type="scientific">Natrialba taiwanensis DSM 12281</name>
    <dbReference type="NCBI Taxonomy" id="1230458"/>
    <lineage>
        <taxon>Archaea</taxon>
        <taxon>Methanobacteriati</taxon>
        <taxon>Methanobacteriota</taxon>
        <taxon>Stenosarchaea group</taxon>
        <taxon>Halobacteria</taxon>
        <taxon>Halobacteriales</taxon>
        <taxon>Natrialbaceae</taxon>
        <taxon>Natrialba</taxon>
    </lineage>
</organism>
<dbReference type="OrthoDB" id="247969at2157"/>
<keyword evidence="2" id="KW-1185">Reference proteome</keyword>
<dbReference type="RefSeq" id="WP_006824556.1">
    <property type="nucleotide sequence ID" value="NZ_AOIL01000012.1"/>
</dbReference>
<dbReference type="Proteomes" id="UP000011648">
    <property type="component" value="Unassembled WGS sequence"/>
</dbReference>
<comment type="caution">
    <text evidence="1">The sequence shown here is derived from an EMBL/GenBank/DDBJ whole genome shotgun (WGS) entry which is preliminary data.</text>
</comment>
<accession>M0AB98</accession>
<evidence type="ECO:0000313" key="1">
    <source>
        <dbReference type="EMBL" id="ELY95995.1"/>
    </source>
</evidence>
<dbReference type="InterPro" id="IPR058289">
    <property type="entry name" value="DUF7983"/>
</dbReference>
<proteinExistence type="predicted"/>
<evidence type="ECO:0000313" key="2">
    <source>
        <dbReference type="Proteomes" id="UP000011648"/>
    </source>
</evidence>
<gene>
    <name evidence="1" type="ORF">C484_03369</name>
</gene>
<dbReference type="AlphaFoldDB" id="M0AB98"/>
<dbReference type="PATRIC" id="fig|1230458.4.peg.670"/>
<dbReference type="EMBL" id="AOIL01000012">
    <property type="protein sequence ID" value="ELY95995.1"/>
    <property type="molecule type" value="Genomic_DNA"/>
</dbReference>
<sequence length="312" mass="34986">MNDERWTALRTQCETLDPGTELETPVSDRRFSVVRTAGDRIAVRFEDSGEERPLWRDQLDVFIDQLANTQVAVADLQPSVEPYAVIVTLAPEFTVADDAIVSDPEDAVAGESPFLVSAVEARTQPERVHDDALLLAAVLDELDDIDDAADPSSLETDPLTDLYVLSSDVQRGTDRLRGSARDALLDRLGPDQELHGRYGTVRRTVRERRRPLDEETVFDALDEYEIPREWILGIDPEKLDVVLSVTDLTAEEVYETRESVYVQKTNVDEDEKYSRLQGLIDQVAALEGEEGESIREELDEIETRLEAALASD</sequence>
<name>M0AB98_9EURY</name>
<dbReference type="Pfam" id="PF25943">
    <property type="entry name" value="DUF7983"/>
    <property type="match status" value="1"/>
</dbReference>